<comment type="caution">
    <text evidence="1">The sequence shown here is derived from an EMBL/GenBank/DDBJ whole genome shotgun (WGS) entry which is preliminary data.</text>
</comment>
<evidence type="ECO:0000313" key="1">
    <source>
        <dbReference type="EMBL" id="HAC9437273.1"/>
    </source>
</evidence>
<reference evidence="1" key="1">
    <citation type="journal article" date="2018" name="Genome Biol.">
        <title>SKESA: strategic k-mer extension for scrupulous assemblies.</title>
        <authorList>
            <person name="Souvorov A."/>
            <person name="Agarwala R."/>
            <person name="Lipman D.J."/>
        </authorList>
    </citation>
    <scope>NUCLEOTIDE SEQUENCE</scope>
    <source>
        <strain evidence="1">S00552-16</strain>
    </source>
</reference>
<dbReference type="EMBL" id="DAANDV010000040">
    <property type="protein sequence ID" value="HAC9437273.1"/>
    <property type="molecule type" value="Genomic_DNA"/>
</dbReference>
<dbReference type="AlphaFoldDB" id="A0A706Q5Q5"/>
<proteinExistence type="predicted"/>
<gene>
    <name evidence="1" type="ORF">G0K10_23455</name>
</gene>
<protein>
    <submittedName>
        <fullName evidence="1">Uncharacterized protein</fullName>
    </submittedName>
</protein>
<name>A0A706Q5Q5_SALTM</name>
<reference evidence="1" key="2">
    <citation type="submission" date="2019-01" db="EMBL/GenBank/DDBJ databases">
        <authorList>
            <consortium name="NCBI Pathogen Detection Project"/>
        </authorList>
    </citation>
    <scope>NUCLEOTIDE SEQUENCE</scope>
    <source>
        <strain evidence="1">S00552-16</strain>
    </source>
</reference>
<organism evidence="1">
    <name type="scientific">Salmonella typhimurium</name>
    <dbReference type="NCBI Taxonomy" id="90371"/>
    <lineage>
        <taxon>Bacteria</taxon>
        <taxon>Pseudomonadati</taxon>
        <taxon>Pseudomonadota</taxon>
        <taxon>Gammaproteobacteria</taxon>
        <taxon>Enterobacterales</taxon>
        <taxon>Enterobacteriaceae</taxon>
        <taxon>Salmonella</taxon>
    </lineage>
</organism>
<sequence>MKIFGYTLKRNYDTDGDCIRCPDCGSKEFKDTVTATVYEYQPSEVGTHCESCGAYVNFWAYGAFDPCFKFHDKSLPALKDRIIYKMKGLTTP</sequence>
<accession>A0A706Q5Q5</accession>